<keyword evidence="5" id="KW-1185">Reference proteome</keyword>
<evidence type="ECO:0000256" key="2">
    <source>
        <dbReference type="SAM" id="Phobius"/>
    </source>
</evidence>
<feature type="domain" description="FAD dependent oxidoreductase" evidence="3">
    <location>
        <begin position="14"/>
        <end position="434"/>
    </location>
</feature>
<dbReference type="GO" id="GO:0016491">
    <property type="term" value="F:oxidoreductase activity"/>
    <property type="evidence" value="ECO:0007669"/>
    <property type="project" value="UniProtKB-KW"/>
</dbReference>
<evidence type="ECO:0000256" key="1">
    <source>
        <dbReference type="ARBA" id="ARBA00023002"/>
    </source>
</evidence>
<dbReference type="GO" id="GO:0005737">
    <property type="term" value="C:cytoplasm"/>
    <property type="evidence" value="ECO:0007669"/>
    <property type="project" value="TreeGrafter"/>
</dbReference>
<organism evidence="4 5">
    <name type="scientific">Shewanella canadensis</name>
    <dbReference type="NCBI Taxonomy" id="271096"/>
    <lineage>
        <taxon>Bacteria</taxon>
        <taxon>Pseudomonadati</taxon>
        <taxon>Pseudomonadota</taxon>
        <taxon>Gammaproteobacteria</taxon>
        <taxon>Alteromonadales</taxon>
        <taxon>Shewanellaceae</taxon>
        <taxon>Shewanella</taxon>
    </lineage>
</organism>
<dbReference type="RefSeq" id="WP_126518869.1">
    <property type="nucleotide sequence ID" value="NZ_RXNU01000002.1"/>
</dbReference>
<dbReference type="SUPFAM" id="SSF54373">
    <property type="entry name" value="FAD-linked reductases, C-terminal domain"/>
    <property type="match status" value="1"/>
</dbReference>
<dbReference type="InterPro" id="IPR006076">
    <property type="entry name" value="FAD-dep_OxRdtase"/>
</dbReference>
<dbReference type="Gene3D" id="3.50.50.60">
    <property type="entry name" value="FAD/NAD(P)-binding domain"/>
    <property type="match status" value="2"/>
</dbReference>
<dbReference type="Proteomes" id="UP000267448">
    <property type="component" value="Unassembled WGS sequence"/>
</dbReference>
<keyword evidence="1" id="KW-0560">Oxidoreductase</keyword>
<name>A0A3S0IUB9_9GAMM</name>
<keyword evidence="2" id="KW-0472">Membrane</keyword>
<evidence type="ECO:0000259" key="3">
    <source>
        <dbReference type="Pfam" id="PF01266"/>
    </source>
</evidence>
<dbReference type="PANTHER" id="PTHR13847:SF289">
    <property type="entry name" value="GLYCINE OXIDASE"/>
    <property type="match status" value="1"/>
</dbReference>
<accession>A0A3S0IUB9</accession>
<dbReference type="Gene3D" id="3.30.9.10">
    <property type="entry name" value="D-Amino Acid Oxidase, subunit A, domain 2"/>
    <property type="match status" value="1"/>
</dbReference>
<sequence>MMKPETNRNENKEVAVIGGGIIGLCSAYYLHKAGRSVVVIDKGEIGKACSFGNAGYITPSHFVPLAAPGMIQKGLKWMLNPQSPFFVRPSLNLDFLLWLWSFSKKCTKQHTLNSQEAILDINLKSLALYEELNAEDALEFQFYQKGLLMLYKTDKGLKEEAETVKQANRLGLNAKMLSPIELKCLEPNIDFDVIGAAHYPEDAHIAPYELLSSLRAYLEAGGVEFIEHAEVTSFNTKFLSSGDSPADSSEPNTIVSAHYTKGAEKGVISADEFILANGAWSGQMGKTLGLKLPVQAGKGISITLNNVPNKQHAHATFDCKTPFILSEAKVAVTPFNNEIRFGGTMELGVLANQERRGISQNRIKGLLKSAGRYLPAFKAEHIDQSQFWSGFRPCSPDGLPIIGRCHPYTNLTVSTGHAMMGLSLGPISGKLVSEIITGSKTSVNLGPFDPNRFHSEGKIA</sequence>
<dbReference type="OrthoDB" id="9805337at2"/>
<dbReference type="SUPFAM" id="SSF51905">
    <property type="entry name" value="FAD/NAD(P)-binding domain"/>
    <property type="match status" value="1"/>
</dbReference>
<dbReference type="InterPro" id="IPR036188">
    <property type="entry name" value="FAD/NAD-bd_sf"/>
</dbReference>
<keyword evidence="2" id="KW-0812">Transmembrane</keyword>
<feature type="transmembrane region" description="Helical" evidence="2">
    <location>
        <begin position="12"/>
        <end position="30"/>
    </location>
</feature>
<reference evidence="4 5" key="1">
    <citation type="submission" date="2018-12" db="EMBL/GenBank/DDBJ databases">
        <authorList>
            <person name="Yu L."/>
        </authorList>
    </citation>
    <scope>NUCLEOTIDE SEQUENCE [LARGE SCALE GENOMIC DNA]</scope>
    <source>
        <strain evidence="4 5">HAW-EB2</strain>
    </source>
</reference>
<proteinExistence type="predicted"/>
<keyword evidence="2" id="KW-1133">Transmembrane helix</keyword>
<dbReference type="Pfam" id="PF01266">
    <property type="entry name" value="DAO"/>
    <property type="match status" value="1"/>
</dbReference>
<protein>
    <submittedName>
        <fullName evidence="4">FAD-dependent oxidoreductase</fullName>
    </submittedName>
</protein>
<dbReference type="AlphaFoldDB" id="A0A3S0IUB9"/>
<comment type="caution">
    <text evidence="4">The sequence shown here is derived from an EMBL/GenBank/DDBJ whole genome shotgun (WGS) entry which is preliminary data.</text>
</comment>
<evidence type="ECO:0000313" key="5">
    <source>
        <dbReference type="Proteomes" id="UP000267448"/>
    </source>
</evidence>
<dbReference type="EMBL" id="RXNU01000002">
    <property type="protein sequence ID" value="RTR39894.1"/>
    <property type="molecule type" value="Genomic_DNA"/>
</dbReference>
<evidence type="ECO:0000313" key="4">
    <source>
        <dbReference type="EMBL" id="RTR39894.1"/>
    </source>
</evidence>
<dbReference type="PANTHER" id="PTHR13847">
    <property type="entry name" value="SARCOSINE DEHYDROGENASE-RELATED"/>
    <property type="match status" value="1"/>
</dbReference>
<gene>
    <name evidence="4" type="ORF">EKG38_03815</name>
</gene>